<keyword evidence="10" id="KW-1185">Reference proteome</keyword>
<keyword evidence="2 7" id="KW-0645">Protease</keyword>
<evidence type="ECO:0000256" key="7">
    <source>
        <dbReference type="RuleBase" id="RU003435"/>
    </source>
</evidence>
<name>A0AAV1CLD0_OLDCO</name>
<evidence type="ECO:0000313" key="10">
    <source>
        <dbReference type="Proteomes" id="UP001161247"/>
    </source>
</evidence>
<feature type="domain" description="Peptidase M3A/M3B catalytic" evidence="8">
    <location>
        <begin position="1"/>
        <end position="68"/>
    </location>
</feature>
<evidence type="ECO:0000256" key="3">
    <source>
        <dbReference type="ARBA" id="ARBA00022723"/>
    </source>
</evidence>
<dbReference type="GO" id="GO:0006518">
    <property type="term" value="P:peptide metabolic process"/>
    <property type="evidence" value="ECO:0007669"/>
    <property type="project" value="TreeGrafter"/>
</dbReference>
<dbReference type="Pfam" id="PF01432">
    <property type="entry name" value="Peptidase_M3"/>
    <property type="match status" value="1"/>
</dbReference>
<dbReference type="GO" id="GO:0006508">
    <property type="term" value="P:proteolysis"/>
    <property type="evidence" value="ECO:0007669"/>
    <property type="project" value="UniProtKB-KW"/>
</dbReference>
<dbReference type="InterPro" id="IPR001567">
    <property type="entry name" value="Pept_M3A_M3B_dom"/>
</dbReference>
<dbReference type="PANTHER" id="PTHR11804">
    <property type="entry name" value="PROTEASE M3 THIMET OLIGOPEPTIDASE-RELATED"/>
    <property type="match status" value="1"/>
</dbReference>
<dbReference type="EMBL" id="OX459119">
    <property type="protein sequence ID" value="CAI9095312.1"/>
    <property type="molecule type" value="Genomic_DNA"/>
</dbReference>
<keyword evidence="6 7" id="KW-0482">Metalloprotease</keyword>
<dbReference type="GO" id="GO:0004222">
    <property type="term" value="F:metalloendopeptidase activity"/>
    <property type="evidence" value="ECO:0007669"/>
    <property type="project" value="InterPro"/>
</dbReference>
<gene>
    <name evidence="9" type="ORF">OLC1_LOCUS6317</name>
</gene>
<evidence type="ECO:0000259" key="8">
    <source>
        <dbReference type="Pfam" id="PF01432"/>
    </source>
</evidence>
<evidence type="ECO:0000256" key="2">
    <source>
        <dbReference type="ARBA" id="ARBA00022670"/>
    </source>
</evidence>
<comment type="cofactor">
    <cofactor evidence="7">
        <name>Zn(2+)</name>
        <dbReference type="ChEBI" id="CHEBI:29105"/>
    </cofactor>
    <text evidence="7">Binds 1 zinc ion.</text>
</comment>
<accession>A0AAV1CLD0</accession>
<keyword evidence="3 7" id="KW-0479">Metal-binding</keyword>
<evidence type="ECO:0000256" key="4">
    <source>
        <dbReference type="ARBA" id="ARBA00022801"/>
    </source>
</evidence>
<dbReference type="Proteomes" id="UP001161247">
    <property type="component" value="Chromosome 2"/>
</dbReference>
<keyword evidence="4 7" id="KW-0378">Hydrolase</keyword>
<dbReference type="PANTHER" id="PTHR11804:SF83">
    <property type="entry name" value="LD37516P"/>
    <property type="match status" value="1"/>
</dbReference>
<keyword evidence="5 7" id="KW-0862">Zinc</keyword>
<reference evidence="9" key="1">
    <citation type="submission" date="2023-03" db="EMBL/GenBank/DDBJ databases">
        <authorList>
            <person name="Julca I."/>
        </authorList>
    </citation>
    <scope>NUCLEOTIDE SEQUENCE</scope>
</reference>
<organism evidence="9 10">
    <name type="scientific">Oldenlandia corymbosa var. corymbosa</name>
    <dbReference type="NCBI Taxonomy" id="529605"/>
    <lineage>
        <taxon>Eukaryota</taxon>
        <taxon>Viridiplantae</taxon>
        <taxon>Streptophyta</taxon>
        <taxon>Embryophyta</taxon>
        <taxon>Tracheophyta</taxon>
        <taxon>Spermatophyta</taxon>
        <taxon>Magnoliopsida</taxon>
        <taxon>eudicotyledons</taxon>
        <taxon>Gunneridae</taxon>
        <taxon>Pentapetalae</taxon>
        <taxon>asterids</taxon>
        <taxon>lamiids</taxon>
        <taxon>Gentianales</taxon>
        <taxon>Rubiaceae</taxon>
        <taxon>Rubioideae</taxon>
        <taxon>Spermacoceae</taxon>
        <taxon>Hedyotis-Oldenlandia complex</taxon>
        <taxon>Oldenlandia</taxon>
    </lineage>
</organism>
<dbReference type="SUPFAM" id="SSF55486">
    <property type="entry name" value="Metalloproteases ('zincins'), catalytic domain"/>
    <property type="match status" value="1"/>
</dbReference>
<evidence type="ECO:0000256" key="5">
    <source>
        <dbReference type="ARBA" id="ARBA00022833"/>
    </source>
</evidence>
<proteinExistence type="inferred from homology"/>
<dbReference type="AlphaFoldDB" id="A0AAV1CLD0"/>
<protein>
    <submittedName>
        <fullName evidence="9">OLC1v1031233C1</fullName>
    </submittedName>
</protein>
<evidence type="ECO:0000313" key="9">
    <source>
        <dbReference type="EMBL" id="CAI9095312.1"/>
    </source>
</evidence>
<evidence type="ECO:0000256" key="1">
    <source>
        <dbReference type="ARBA" id="ARBA00006040"/>
    </source>
</evidence>
<comment type="similarity">
    <text evidence="1 7">Belongs to the peptidase M3 family.</text>
</comment>
<dbReference type="InterPro" id="IPR045090">
    <property type="entry name" value="Pept_M3A_M3B"/>
</dbReference>
<dbReference type="InterPro" id="IPR024077">
    <property type="entry name" value="Neurolysin/TOP_dom2"/>
</dbReference>
<dbReference type="GO" id="GO:0046872">
    <property type="term" value="F:metal ion binding"/>
    <property type="evidence" value="ECO:0007669"/>
    <property type="project" value="UniProtKB-UniRule"/>
</dbReference>
<evidence type="ECO:0000256" key="6">
    <source>
        <dbReference type="ARBA" id="ARBA00023049"/>
    </source>
</evidence>
<sequence length="125" mass="14199">MENWCYHRETLISITKHYESGETLPEIMYEKLVEARTFGAGTQFLMKLGVSSLDLELHTNYVPGGSETVIDLEHTGFDNEKAIEETEQRFRETILGFGGGKTASQVYLEFRGREPSLEALIRHNG</sequence>
<dbReference type="Gene3D" id="1.10.1370.10">
    <property type="entry name" value="Neurolysin, domain 3"/>
    <property type="match status" value="1"/>
</dbReference>